<dbReference type="Proteomes" id="UP000070620">
    <property type="component" value="Unassembled WGS sequence"/>
</dbReference>
<keyword evidence="2" id="KW-0238">DNA-binding</keyword>
<dbReference type="SMART" id="SM00421">
    <property type="entry name" value="HTH_LUXR"/>
    <property type="match status" value="1"/>
</dbReference>
<feature type="region of interest" description="Disordered" evidence="4">
    <location>
        <begin position="152"/>
        <end position="173"/>
    </location>
</feature>
<dbReference type="PROSITE" id="PS50043">
    <property type="entry name" value="HTH_LUXR_2"/>
    <property type="match status" value="1"/>
</dbReference>
<evidence type="ECO:0000256" key="2">
    <source>
        <dbReference type="ARBA" id="ARBA00023125"/>
    </source>
</evidence>
<dbReference type="InterPro" id="IPR000792">
    <property type="entry name" value="Tscrpt_reg_LuxR_C"/>
</dbReference>
<name>A0A136PZB9_9ACTN</name>
<keyword evidence="3" id="KW-0804">Transcription</keyword>
<feature type="domain" description="HTH luxR-type" evidence="5">
    <location>
        <begin position="84"/>
        <end position="149"/>
    </location>
</feature>
<dbReference type="InterPro" id="IPR016032">
    <property type="entry name" value="Sig_transdc_resp-reg_C-effctor"/>
</dbReference>
<accession>A0A136PZB9</accession>
<proteinExistence type="predicted"/>
<dbReference type="Gene3D" id="1.10.10.10">
    <property type="entry name" value="Winged helix-like DNA-binding domain superfamily/Winged helix DNA-binding domain"/>
    <property type="match status" value="1"/>
</dbReference>
<dbReference type="AlphaFoldDB" id="A0A136PZB9"/>
<evidence type="ECO:0000256" key="1">
    <source>
        <dbReference type="ARBA" id="ARBA00023015"/>
    </source>
</evidence>
<dbReference type="PRINTS" id="PR00038">
    <property type="entry name" value="HTHLUXR"/>
</dbReference>
<dbReference type="SUPFAM" id="SSF46894">
    <property type="entry name" value="C-terminal effector domain of the bipartite response regulators"/>
    <property type="match status" value="1"/>
</dbReference>
<feature type="compositionally biased region" description="Polar residues" evidence="4">
    <location>
        <begin position="163"/>
        <end position="173"/>
    </location>
</feature>
<dbReference type="GO" id="GO:0006355">
    <property type="term" value="P:regulation of DNA-templated transcription"/>
    <property type="evidence" value="ECO:0007669"/>
    <property type="project" value="InterPro"/>
</dbReference>
<dbReference type="PANTHER" id="PTHR44688:SF16">
    <property type="entry name" value="DNA-BINDING TRANSCRIPTIONAL ACTIVATOR DEVR_DOSR"/>
    <property type="match status" value="1"/>
</dbReference>
<sequence length="173" mass="18312">MDGPRAQAAAVHATALNSNDGDAIQAASDLLEGMGDLLAAADAAAQATVVYRRAQQRGAAYQAEARVRRLIGSCEGIGTPTTSGVIHQLPLTDREREIGTLAGQGMSNRDIAQRLTLSVRTVENHLYRINAKLGISRRTELADLLVGSVPGGTSIAEPFPRPDQSTISNRRGR</sequence>
<evidence type="ECO:0000256" key="3">
    <source>
        <dbReference type="ARBA" id="ARBA00023163"/>
    </source>
</evidence>
<dbReference type="PROSITE" id="PS00622">
    <property type="entry name" value="HTH_LUXR_1"/>
    <property type="match status" value="1"/>
</dbReference>
<evidence type="ECO:0000313" key="6">
    <source>
        <dbReference type="EMBL" id="KXK63795.1"/>
    </source>
</evidence>
<dbReference type="CDD" id="cd06170">
    <property type="entry name" value="LuxR_C_like"/>
    <property type="match status" value="1"/>
</dbReference>
<dbReference type="Pfam" id="PF00196">
    <property type="entry name" value="GerE"/>
    <property type="match status" value="1"/>
</dbReference>
<gene>
    <name evidence="6" type="ORF">AWW66_01025</name>
</gene>
<protein>
    <recommendedName>
        <fullName evidence="5">HTH luxR-type domain-containing protein</fullName>
    </recommendedName>
</protein>
<dbReference type="GO" id="GO:0003677">
    <property type="term" value="F:DNA binding"/>
    <property type="evidence" value="ECO:0007669"/>
    <property type="project" value="UniProtKB-KW"/>
</dbReference>
<comment type="caution">
    <text evidence="6">The sequence shown here is derived from an EMBL/GenBank/DDBJ whole genome shotgun (WGS) entry which is preliminary data.</text>
</comment>
<dbReference type="PANTHER" id="PTHR44688">
    <property type="entry name" value="DNA-BINDING TRANSCRIPTIONAL ACTIVATOR DEVR_DOSR"/>
    <property type="match status" value="1"/>
</dbReference>
<dbReference type="RefSeq" id="WP_067359381.1">
    <property type="nucleotide sequence ID" value="NZ_JBIUBN010000003.1"/>
</dbReference>
<organism evidence="6 7">
    <name type="scientific">Micromonospora rosaria</name>
    <dbReference type="NCBI Taxonomy" id="47874"/>
    <lineage>
        <taxon>Bacteria</taxon>
        <taxon>Bacillati</taxon>
        <taxon>Actinomycetota</taxon>
        <taxon>Actinomycetes</taxon>
        <taxon>Micromonosporales</taxon>
        <taxon>Micromonosporaceae</taxon>
        <taxon>Micromonospora</taxon>
    </lineage>
</organism>
<keyword evidence="7" id="KW-1185">Reference proteome</keyword>
<evidence type="ECO:0000256" key="4">
    <source>
        <dbReference type="SAM" id="MobiDB-lite"/>
    </source>
</evidence>
<dbReference type="OrthoDB" id="3197423at2"/>
<evidence type="ECO:0000259" key="5">
    <source>
        <dbReference type="PROSITE" id="PS50043"/>
    </source>
</evidence>
<keyword evidence="1" id="KW-0805">Transcription regulation</keyword>
<dbReference type="EMBL" id="LRQV01000002">
    <property type="protein sequence ID" value="KXK63795.1"/>
    <property type="molecule type" value="Genomic_DNA"/>
</dbReference>
<evidence type="ECO:0000313" key="7">
    <source>
        <dbReference type="Proteomes" id="UP000070620"/>
    </source>
</evidence>
<reference evidence="6 7" key="1">
    <citation type="submission" date="2016-01" db="EMBL/GenBank/DDBJ databases">
        <title>Whole genome sequence and analysis of Micromonospora rosaria DSM 803, which can produce antibacterial substance rosamicin.</title>
        <authorList>
            <person name="Yang H."/>
            <person name="He X."/>
            <person name="Zhu D."/>
        </authorList>
    </citation>
    <scope>NUCLEOTIDE SEQUENCE [LARGE SCALE GENOMIC DNA]</scope>
    <source>
        <strain evidence="6 7">DSM 803</strain>
    </source>
</reference>
<dbReference type="InterPro" id="IPR036388">
    <property type="entry name" value="WH-like_DNA-bd_sf"/>
</dbReference>